<dbReference type="RefSeq" id="WP_307190597.1">
    <property type="nucleotide sequence ID" value="NZ_JAUSTZ010000002.1"/>
</dbReference>
<reference evidence="15 16" key="1">
    <citation type="submission" date="2023-07" db="EMBL/GenBank/DDBJ databases">
        <title>Genomic Encyclopedia of Type Strains, Phase IV (KMG-IV): sequencing the most valuable type-strain genomes for metagenomic binning, comparative biology and taxonomic classification.</title>
        <authorList>
            <person name="Goeker M."/>
        </authorList>
    </citation>
    <scope>NUCLEOTIDE SEQUENCE [LARGE SCALE GENOMIC DNA]</scope>
    <source>
        <strain evidence="15 16">DSM 17723</strain>
    </source>
</reference>
<keyword evidence="6" id="KW-0479">Metal-binding</keyword>
<evidence type="ECO:0000256" key="5">
    <source>
        <dbReference type="ARBA" id="ARBA00022692"/>
    </source>
</evidence>
<keyword evidence="8" id="KW-0735">Signal-anchor</keyword>
<proteinExistence type="predicted"/>
<evidence type="ECO:0000313" key="16">
    <source>
        <dbReference type="Proteomes" id="UP001232245"/>
    </source>
</evidence>
<accession>A0ABT9YY45</accession>
<dbReference type="InterPro" id="IPR043538">
    <property type="entry name" value="XYLT"/>
</dbReference>
<dbReference type="PANTHER" id="PTHR46025:SF3">
    <property type="entry name" value="XYLOSYLTRANSFERASE OXT"/>
    <property type="match status" value="1"/>
</dbReference>
<evidence type="ECO:0000256" key="4">
    <source>
        <dbReference type="ARBA" id="ARBA00022679"/>
    </source>
</evidence>
<keyword evidence="4" id="KW-0808">Transferase</keyword>
<evidence type="ECO:0000313" key="15">
    <source>
        <dbReference type="EMBL" id="MDQ0224909.1"/>
    </source>
</evidence>
<keyword evidence="3" id="KW-0328">Glycosyltransferase</keyword>
<evidence type="ECO:0000256" key="1">
    <source>
        <dbReference type="ARBA" id="ARBA00004323"/>
    </source>
</evidence>
<evidence type="ECO:0000256" key="9">
    <source>
        <dbReference type="ARBA" id="ARBA00022989"/>
    </source>
</evidence>
<evidence type="ECO:0000256" key="14">
    <source>
        <dbReference type="ARBA" id="ARBA00042865"/>
    </source>
</evidence>
<evidence type="ECO:0000256" key="6">
    <source>
        <dbReference type="ARBA" id="ARBA00022723"/>
    </source>
</evidence>
<dbReference type="Pfam" id="PF02485">
    <property type="entry name" value="Branch"/>
    <property type="match status" value="1"/>
</dbReference>
<dbReference type="PANTHER" id="PTHR46025">
    <property type="entry name" value="XYLOSYLTRANSFERASE OXT"/>
    <property type="match status" value="1"/>
</dbReference>
<organism evidence="15 16">
    <name type="scientific">Metabacillus niabensis</name>
    <dbReference type="NCBI Taxonomy" id="324854"/>
    <lineage>
        <taxon>Bacteria</taxon>
        <taxon>Bacillati</taxon>
        <taxon>Bacillota</taxon>
        <taxon>Bacilli</taxon>
        <taxon>Bacillales</taxon>
        <taxon>Bacillaceae</taxon>
        <taxon>Metabacillus</taxon>
    </lineage>
</organism>
<gene>
    <name evidence="15" type="ORF">J2S02_001238</name>
</gene>
<evidence type="ECO:0000256" key="2">
    <source>
        <dbReference type="ARBA" id="ARBA00004648"/>
    </source>
</evidence>
<keyword evidence="5" id="KW-0812">Transmembrane</keyword>
<keyword evidence="13" id="KW-0325">Glycoprotein</keyword>
<keyword evidence="12" id="KW-1015">Disulfide bond</keyword>
<sequence length="306" mass="36548">MNSKGDNLMNEISQSQLRIAYMLQVHKNPKQVNTFIEQLISKDTADVYIHIDKKYIDELSTKIIKHQNVYITEKSINVSWGDISQIDATLLLINEVLKANKNYDFVCLRSGQDLLVKNGLKEYLLQHPSKIFMTSEHITKRIDKAFLNVRWFNLLRRQYSSKYHPFRLLRRGIIYLYSIGLNLSPNFYKLPNEYEYYHGSQWFCMPLNVAKYVAEFVENNSWFYKAFKRALCPDEWFFQTIIMNSQYKTNVINNNLVYIDWNGNHPEILQTKDKKSINKSNYFFARKFDEKVDDKIINYYSQRVKM</sequence>
<keyword evidence="10" id="KW-0333">Golgi apparatus</keyword>
<keyword evidence="16" id="KW-1185">Reference proteome</keyword>
<evidence type="ECO:0000256" key="10">
    <source>
        <dbReference type="ARBA" id="ARBA00023034"/>
    </source>
</evidence>
<keyword evidence="7" id="KW-0256">Endoplasmic reticulum</keyword>
<evidence type="ECO:0000256" key="7">
    <source>
        <dbReference type="ARBA" id="ARBA00022824"/>
    </source>
</evidence>
<evidence type="ECO:0000256" key="12">
    <source>
        <dbReference type="ARBA" id="ARBA00023157"/>
    </source>
</evidence>
<protein>
    <recommendedName>
        <fullName evidence="14">Peptide O-xylosyltransferase</fullName>
    </recommendedName>
</protein>
<keyword evidence="9" id="KW-1133">Transmembrane helix</keyword>
<dbReference type="Proteomes" id="UP001232245">
    <property type="component" value="Unassembled WGS sequence"/>
</dbReference>
<evidence type="ECO:0000256" key="3">
    <source>
        <dbReference type="ARBA" id="ARBA00022676"/>
    </source>
</evidence>
<evidence type="ECO:0000256" key="8">
    <source>
        <dbReference type="ARBA" id="ARBA00022968"/>
    </source>
</evidence>
<evidence type="ECO:0000256" key="13">
    <source>
        <dbReference type="ARBA" id="ARBA00023180"/>
    </source>
</evidence>
<dbReference type="EMBL" id="JAUSTZ010000002">
    <property type="protein sequence ID" value="MDQ0224909.1"/>
    <property type="molecule type" value="Genomic_DNA"/>
</dbReference>
<keyword evidence="11" id="KW-0472">Membrane</keyword>
<evidence type="ECO:0000256" key="11">
    <source>
        <dbReference type="ARBA" id="ARBA00023136"/>
    </source>
</evidence>
<comment type="caution">
    <text evidence="15">The sequence shown here is derived from an EMBL/GenBank/DDBJ whole genome shotgun (WGS) entry which is preliminary data.</text>
</comment>
<dbReference type="InterPro" id="IPR003406">
    <property type="entry name" value="Glyco_trans_14"/>
</dbReference>
<comment type="subcellular location">
    <subcellularLocation>
        <location evidence="2">Endoplasmic reticulum membrane</location>
        <topology evidence="2">Single-pass type II membrane protein</topology>
    </subcellularLocation>
    <subcellularLocation>
        <location evidence="1">Golgi apparatus membrane</location>
        <topology evidence="1">Single-pass type II membrane protein</topology>
    </subcellularLocation>
</comment>
<name>A0ABT9YY45_9BACI</name>